<evidence type="ECO:0000313" key="5">
    <source>
        <dbReference type="Proteomes" id="UP001482513"/>
    </source>
</evidence>
<keyword evidence="2" id="KW-1133">Transmembrane helix</keyword>
<gene>
    <name evidence="4" type="ORF">NC992_15030</name>
</gene>
<comment type="caution">
    <text evidence="4">The sequence shown here is derived from an EMBL/GenBank/DDBJ whole genome shotgun (WGS) entry which is preliminary data.</text>
</comment>
<protein>
    <submittedName>
        <fullName evidence="4">DUF4231 domain-containing protein</fullName>
    </submittedName>
</protein>
<keyword evidence="2" id="KW-0812">Transmembrane</keyword>
<dbReference type="InterPro" id="IPR040884">
    <property type="entry name" value="SLATT_1"/>
</dbReference>
<evidence type="ECO:0000259" key="3">
    <source>
        <dbReference type="Pfam" id="PF18181"/>
    </source>
</evidence>
<reference evidence="4 5" key="1">
    <citation type="submission" date="2022-04" db="EMBL/GenBank/DDBJ databases">
        <title>Positive selection, recombination, and allopatry shape intraspecific diversity of widespread and dominant cyanobacteria.</title>
        <authorList>
            <person name="Wei J."/>
            <person name="Shu W."/>
            <person name="Hu C."/>
        </authorList>
    </citation>
    <scope>NUCLEOTIDE SEQUENCE [LARGE SCALE GENOMIC DNA]</scope>
    <source>
        <strain evidence="4 5">DQ-A4</strain>
    </source>
</reference>
<sequence>MTSLPSEPTDSVPVPESNAASPSLLNSAWERYRVYSQNASKAQERFLAVERLITLLALLVVVLAVVHPIVLRQTPTSENSAELNKQLPLSLLFDQQHVGLGMLNLLLIILPISITALRAFAIKFSRGNSWVILRGNAEALKMEIFYYRTQVKRYQTDRNTELAEKIQQISQRLKGSVVHQRALFPYENQRSARLRLGVVFLAISRLWSLGQRLANYGWEFFFAVKEEAESLPKEPDRTSDLDPEGYIKYRLEEQFDWYRRKARSYDRQHQLLQTSVYIFGGFGTLLAAIGFQSWVAVTATIAASLVNYLEYRRVEVTLMGYNQSADALYDIRTWWYSLSADKQASFNNFEKLVVNTEETIRSEHNSWLQDMQDRLSDLYESEGKKQHSAPHAKVVDAKSAEGLLKEKTDHEALPESKPELLPPYPELPLDADTLPSAH</sequence>
<evidence type="ECO:0000256" key="2">
    <source>
        <dbReference type="SAM" id="Phobius"/>
    </source>
</evidence>
<feature type="domain" description="SMODS and SLOG-associating 2TM effector" evidence="3">
    <location>
        <begin position="246"/>
        <end position="367"/>
    </location>
</feature>
<feature type="transmembrane region" description="Helical" evidence="2">
    <location>
        <begin position="52"/>
        <end position="70"/>
    </location>
</feature>
<keyword evidence="5" id="KW-1185">Reference proteome</keyword>
<dbReference type="EMBL" id="JAMPKX010000006">
    <property type="protein sequence ID" value="MEP0948197.1"/>
    <property type="molecule type" value="Genomic_DNA"/>
</dbReference>
<dbReference type="InterPro" id="IPR025325">
    <property type="entry name" value="DUF4231"/>
</dbReference>
<feature type="transmembrane region" description="Helical" evidence="2">
    <location>
        <begin position="98"/>
        <end position="120"/>
    </location>
</feature>
<feature type="region of interest" description="Disordered" evidence="1">
    <location>
        <begin position="382"/>
        <end position="438"/>
    </location>
</feature>
<dbReference type="NCBIfam" id="NF033634">
    <property type="entry name" value="SLATT_1"/>
    <property type="match status" value="1"/>
</dbReference>
<feature type="region of interest" description="Disordered" evidence="1">
    <location>
        <begin position="1"/>
        <end position="21"/>
    </location>
</feature>
<accession>A0ABV0K8E5</accession>
<feature type="transmembrane region" description="Helical" evidence="2">
    <location>
        <begin position="276"/>
        <end position="309"/>
    </location>
</feature>
<feature type="compositionally biased region" description="Basic and acidic residues" evidence="1">
    <location>
        <begin position="393"/>
        <end position="418"/>
    </location>
</feature>
<dbReference type="RefSeq" id="WP_190705757.1">
    <property type="nucleotide sequence ID" value="NZ_JAMPKX010000006.1"/>
</dbReference>
<proteinExistence type="predicted"/>
<dbReference type="Pfam" id="PF14015">
    <property type="entry name" value="DUF4231"/>
    <property type="match status" value="1"/>
</dbReference>
<evidence type="ECO:0000313" key="4">
    <source>
        <dbReference type="EMBL" id="MEP0948197.1"/>
    </source>
</evidence>
<evidence type="ECO:0000256" key="1">
    <source>
        <dbReference type="SAM" id="MobiDB-lite"/>
    </source>
</evidence>
<dbReference type="Proteomes" id="UP001482513">
    <property type="component" value="Unassembled WGS sequence"/>
</dbReference>
<dbReference type="Pfam" id="PF18181">
    <property type="entry name" value="SLATT_1"/>
    <property type="match status" value="1"/>
</dbReference>
<name>A0ABV0K8E5_9CYAN</name>
<keyword evidence="2" id="KW-0472">Membrane</keyword>
<organism evidence="4 5">
    <name type="scientific">Leptolyngbya subtilissima DQ-A4</name>
    <dbReference type="NCBI Taxonomy" id="2933933"/>
    <lineage>
        <taxon>Bacteria</taxon>
        <taxon>Bacillati</taxon>
        <taxon>Cyanobacteriota</taxon>
        <taxon>Cyanophyceae</taxon>
        <taxon>Leptolyngbyales</taxon>
        <taxon>Leptolyngbyaceae</taxon>
        <taxon>Leptolyngbya group</taxon>
        <taxon>Leptolyngbya</taxon>
    </lineage>
</organism>